<evidence type="ECO:0000313" key="2">
    <source>
        <dbReference type="Proteomes" id="UP001310290"/>
    </source>
</evidence>
<organism evidence="1 2">
    <name type="scientific">Streptomyces bottropensis</name>
    <dbReference type="NCBI Taxonomy" id="42235"/>
    <lineage>
        <taxon>Bacteria</taxon>
        <taxon>Bacillati</taxon>
        <taxon>Actinomycetota</taxon>
        <taxon>Actinomycetes</taxon>
        <taxon>Kitasatosporales</taxon>
        <taxon>Streptomycetaceae</taxon>
        <taxon>Streptomyces</taxon>
    </lineage>
</organism>
<reference evidence="1" key="1">
    <citation type="submission" date="2023-04" db="EMBL/GenBank/DDBJ databases">
        <title>Genomic diversity of scab-causing Streptomyces spp. in the province of Quebec, Canada.</title>
        <authorList>
            <person name="Biessy A."/>
            <person name="Cadieux M."/>
            <person name="Ciotola M."/>
            <person name="Filion M."/>
        </authorList>
    </citation>
    <scope>NUCLEOTIDE SEQUENCE</scope>
    <source>
        <strain evidence="1">B21-115</strain>
    </source>
</reference>
<dbReference type="EMBL" id="JARULZ010000002">
    <property type="protein sequence ID" value="MEH0638868.1"/>
    <property type="molecule type" value="Genomic_DNA"/>
</dbReference>
<evidence type="ECO:0000313" key="1">
    <source>
        <dbReference type="EMBL" id="MEH0638868.1"/>
    </source>
</evidence>
<comment type="caution">
    <text evidence="1">The sequence shown here is derived from an EMBL/GenBank/DDBJ whole genome shotgun (WGS) entry which is preliminary data.</text>
</comment>
<keyword evidence="2" id="KW-1185">Reference proteome</keyword>
<name>A0ABU8B083_9ACTN</name>
<proteinExistence type="predicted"/>
<gene>
    <name evidence="1" type="ORF">QBA35_37485</name>
</gene>
<accession>A0ABU8B083</accession>
<protein>
    <submittedName>
        <fullName evidence="1">Uncharacterized protein</fullName>
    </submittedName>
</protein>
<dbReference type="Proteomes" id="UP001310290">
    <property type="component" value="Unassembled WGS sequence"/>
</dbReference>
<sequence>MSHTLAERHGQRARQLAGLAQAALAQDDSLRQAEASLVERGDKAEGS</sequence>
<dbReference type="RefSeq" id="WP_334661489.1">
    <property type="nucleotide sequence ID" value="NZ_JARULZ010000002.1"/>
</dbReference>